<accession>A0AAD6IBF9</accession>
<organism evidence="1 2">
    <name type="scientific">Penicillium canescens</name>
    <dbReference type="NCBI Taxonomy" id="5083"/>
    <lineage>
        <taxon>Eukaryota</taxon>
        <taxon>Fungi</taxon>
        <taxon>Dikarya</taxon>
        <taxon>Ascomycota</taxon>
        <taxon>Pezizomycotina</taxon>
        <taxon>Eurotiomycetes</taxon>
        <taxon>Eurotiomycetidae</taxon>
        <taxon>Eurotiales</taxon>
        <taxon>Aspergillaceae</taxon>
        <taxon>Penicillium</taxon>
    </lineage>
</organism>
<dbReference type="EMBL" id="JAQJZL010000005">
    <property type="protein sequence ID" value="KAJ6041494.1"/>
    <property type="molecule type" value="Genomic_DNA"/>
</dbReference>
<reference evidence="1" key="1">
    <citation type="journal article" date="2023" name="IMA Fungus">
        <title>Comparative genomic study of the Penicillium genus elucidates a diverse pangenome and 15 lateral gene transfer events.</title>
        <authorList>
            <person name="Petersen C."/>
            <person name="Sorensen T."/>
            <person name="Nielsen M.R."/>
            <person name="Sondergaard T.E."/>
            <person name="Sorensen J.L."/>
            <person name="Fitzpatrick D.A."/>
            <person name="Frisvad J.C."/>
            <person name="Nielsen K.L."/>
        </authorList>
    </citation>
    <scope>NUCLEOTIDE SEQUENCE</scope>
    <source>
        <strain evidence="1">IBT 15450</strain>
    </source>
</reference>
<dbReference type="AlphaFoldDB" id="A0AAD6IBF9"/>
<keyword evidence="2" id="KW-1185">Reference proteome</keyword>
<evidence type="ECO:0000313" key="2">
    <source>
        <dbReference type="Proteomes" id="UP001219568"/>
    </source>
</evidence>
<name>A0AAD6IBF9_PENCN</name>
<gene>
    <name evidence="1" type="ORF">N7460_006884</name>
</gene>
<proteinExistence type="predicted"/>
<protein>
    <submittedName>
        <fullName evidence="1">Uncharacterized protein</fullName>
    </submittedName>
</protein>
<reference evidence="1" key="2">
    <citation type="submission" date="2023-01" db="EMBL/GenBank/DDBJ databases">
        <authorList>
            <person name="Petersen C."/>
        </authorList>
    </citation>
    <scope>NUCLEOTIDE SEQUENCE</scope>
    <source>
        <strain evidence="1">IBT 15450</strain>
    </source>
</reference>
<evidence type="ECO:0000313" key="1">
    <source>
        <dbReference type="EMBL" id="KAJ6041494.1"/>
    </source>
</evidence>
<comment type="caution">
    <text evidence="1">The sequence shown here is derived from an EMBL/GenBank/DDBJ whole genome shotgun (WGS) entry which is preliminary data.</text>
</comment>
<dbReference type="Proteomes" id="UP001219568">
    <property type="component" value="Unassembled WGS sequence"/>
</dbReference>
<sequence length="104" mass="11356">MGDSCHCRRLALLVGVERRSVVVPRDPSPALRPDEPHVPLGLTRQHFTVSTENMPRLASTTLLLPVREGPLRLRPAMLLTADGVRIRGAGVMFSLRPSLAAQSI</sequence>